<keyword evidence="2" id="KW-1185">Reference proteome</keyword>
<dbReference type="AlphaFoldDB" id="A0A223S361"/>
<dbReference type="RefSeq" id="WP_017621858.1">
    <property type="nucleotide sequence ID" value="NZ_ANBG01000446.1"/>
</dbReference>
<reference evidence="1 2" key="1">
    <citation type="submission" date="2017-08" db="EMBL/GenBank/DDBJ databases">
        <title>The complete genome sequence of Nocardiopsis gilva YIM 90087.</title>
        <authorList>
            <person name="Yin M."/>
            <person name="Tang S."/>
        </authorList>
    </citation>
    <scope>NUCLEOTIDE SEQUENCE [LARGE SCALE GENOMIC DNA]</scope>
    <source>
        <strain evidence="1 2">YIM 90087</strain>
    </source>
</reference>
<protein>
    <submittedName>
        <fullName evidence="1">Uncharacterized protein</fullName>
    </submittedName>
</protein>
<evidence type="ECO:0000313" key="1">
    <source>
        <dbReference type="EMBL" id="ASU82565.1"/>
    </source>
</evidence>
<name>A0A223S361_9ACTN</name>
<dbReference type="KEGG" id="ngv:CDO52_07010"/>
<dbReference type="OrthoDB" id="3503648at2"/>
<dbReference type="Proteomes" id="UP000215005">
    <property type="component" value="Chromosome"/>
</dbReference>
<sequence>MYVEECDPECTPGAEFETDEFGGAVTATDSGFVHTGWQEFRYDHGSGKSHYAPHPDSGLYLWECQSAQECDDGDGTQVRSFGGLLYGTYSALTPLGKGLVIVSYVRPDDEKDVKEVSGGDTGGLRADVCKDLACTDPQTVPLPNDITVGSTKLDGPFLDVAAAPGGGFAIAAYDANFGSLNVIACADSECAEPKVTPVVGDQFRREYQERLRSRFGARIEYRPDGTPVLAYRDAKSGGAHVVNCHDSACTDFTDRAITGPGWARPVPGLAVDSHGNPQLVTFDMVNERLVLMSCLDGDCADAITTPLRGFTEVPAVSALGLDSEDRPHIVWGQIEDAPLATRTSAEYLRCAEALCGAQSDPIVDSE</sequence>
<dbReference type="EMBL" id="CP022753">
    <property type="protein sequence ID" value="ASU82565.1"/>
    <property type="molecule type" value="Genomic_DNA"/>
</dbReference>
<evidence type="ECO:0000313" key="2">
    <source>
        <dbReference type="Proteomes" id="UP000215005"/>
    </source>
</evidence>
<proteinExistence type="predicted"/>
<accession>A0A223S361</accession>
<organism evidence="1 2">
    <name type="scientific">Nocardiopsis gilva YIM 90087</name>
    <dbReference type="NCBI Taxonomy" id="1235441"/>
    <lineage>
        <taxon>Bacteria</taxon>
        <taxon>Bacillati</taxon>
        <taxon>Actinomycetota</taxon>
        <taxon>Actinomycetes</taxon>
        <taxon>Streptosporangiales</taxon>
        <taxon>Nocardiopsidaceae</taxon>
        <taxon>Nocardiopsis</taxon>
    </lineage>
</organism>
<gene>
    <name evidence="1" type="ORF">CDO52_07010</name>
</gene>